<reference evidence="3" key="2">
    <citation type="journal article" date="2021" name="J Anim Sci Technol">
        <title>Complete genome sequence of Paenibacillus konkukensis sp. nov. SK3146 as a potential probiotic strain.</title>
        <authorList>
            <person name="Jung H.I."/>
            <person name="Park S."/>
            <person name="Niu K.M."/>
            <person name="Lee S.W."/>
            <person name="Kothari D."/>
            <person name="Yi K.J."/>
            <person name="Kim S.K."/>
        </authorList>
    </citation>
    <scope>NUCLEOTIDE SEQUENCE</scope>
    <source>
        <strain evidence="3">SK3146</strain>
    </source>
</reference>
<evidence type="ECO:0000256" key="1">
    <source>
        <dbReference type="SAM" id="SignalP"/>
    </source>
</evidence>
<dbReference type="InterPro" id="IPR051532">
    <property type="entry name" value="Ester_Hydrolysis_Enzymes"/>
</dbReference>
<keyword evidence="4" id="KW-1185">Reference proteome</keyword>
<dbReference type="Proteomes" id="UP001057134">
    <property type="component" value="Chromosome"/>
</dbReference>
<organism evidence="3 4">
    <name type="scientific">Paenibacillus konkukensis</name>
    <dbReference type="NCBI Taxonomy" id="2020716"/>
    <lineage>
        <taxon>Bacteria</taxon>
        <taxon>Bacillati</taxon>
        <taxon>Bacillota</taxon>
        <taxon>Bacilli</taxon>
        <taxon>Bacillales</taxon>
        <taxon>Paenibacillaceae</taxon>
        <taxon>Paenibacillus</taxon>
    </lineage>
</organism>
<gene>
    <name evidence="3" type="ORF">SK3146_03952</name>
</gene>
<accession>A0ABY4RTJ4</accession>
<dbReference type="SUPFAM" id="SSF52266">
    <property type="entry name" value="SGNH hydrolase"/>
    <property type="match status" value="1"/>
</dbReference>
<name>A0ABY4RTJ4_9BACL</name>
<feature type="signal peptide" evidence="1">
    <location>
        <begin position="1"/>
        <end position="22"/>
    </location>
</feature>
<dbReference type="RefSeq" id="WP_249860438.1">
    <property type="nucleotide sequence ID" value="NZ_CP027059.1"/>
</dbReference>
<dbReference type="PANTHER" id="PTHR30383:SF5">
    <property type="entry name" value="SGNH HYDROLASE-TYPE ESTERASE DOMAIN-CONTAINING PROTEIN"/>
    <property type="match status" value="1"/>
</dbReference>
<proteinExistence type="predicted"/>
<reference evidence="3" key="1">
    <citation type="submission" date="2018-02" db="EMBL/GenBank/DDBJ databases">
        <authorList>
            <person name="Kim S.-K."/>
            <person name="Jung H.-I."/>
            <person name="Lee S.-W."/>
        </authorList>
    </citation>
    <scope>NUCLEOTIDE SEQUENCE</scope>
    <source>
        <strain evidence="3">SK3146</strain>
    </source>
</reference>
<dbReference type="PROSITE" id="PS51257">
    <property type="entry name" value="PROKAR_LIPOPROTEIN"/>
    <property type="match status" value="1"/>
</dbReference>
<protein>
    <submittedName>
        <fullName evidence="3">GDSL-like Lipase/Acylhydrolase</fullName>
    </submittedName>
</protein>
<evidence type="ECO:0000313" key="3">
    <source>
        <dbReference type="EMBL" id="UQZ84697.1"/>
    </source>
</evidence>
<keyword evidence="1" id="KW-0732">Signal</keyword>
<evidence type="ECO:0000259" key="2">
    <source>
        <dbReference type="Pfam" id="PF13472"/>
    </source>
</evidence>
<dbReference type="Gene3D" id="3.40.50.1110">
    <property type="entry name" value="SGNH hydrolase"/>
    <property type="match status" value="1"/>
</dbReference>
<dbReference type="EMBL" id="CP027059">
    <property type="protein sequence ID" value="UQZ84697.1"/>
    <property type="molecule type" value="Genomic_DNA"/>
</dbReference>
<dbReference type="InterPro" id="IPR036514">
    <property type="entry name" value="SGNH_hydro_sf"/>
</dbReference>
<dbReference type="InterPro" id="IPR013830">
    <property type="entry name" value="SGNH_hydro"/>
</dbReference>
<sequence>MIKRMTALVLAGSLVLSLAACGQKEPAAAANGQASTSAASGEGAGAAAAADKPKYADLFSQSVFLGDSITEGLSYHELLDEANVQAGAGKTAEFALASNDVEELAARKPQHVFIQLGSDDILWPTDDPKAYSLKFYGQLIDQIRSKLPDAQITILTVTPVTAEAEKEEPRYRNIADYNGGLKELAAKKQTAFTDLSPIFAGHPNLHDADGIHFNAEYYSLLLDFLKDQV</sequence>
<dbReference type="PANTHER" id="PTHR30383">
    <property type="entry name" value="THIOESTERASE 1/PROTEASE 1/LYSOPHOSPHOLIPASE L1"/>
    <property type="match status" value="1"/>
</dbReference>
<feature type="domain" description="SGNH hydrolase-type esterase" evidence="2">
    <location>
        <begin position="64"/>
        <end position="218"/>
    </location>
</feature>
<feature type="chain" id="PRO_5047115178" evidence="1">
    <location>
        <begin position="23"/>
        <end position="229"/>
    </location>
</feature>
<evidence type="ECO:0000313" key="4">
    <source>
        <dbReference type="Proteomes" id="UP001057134"/>
    </source>
</evidence>
<dbReference type="Pfam" id="PF13472">
    <property type="entry name" value="Lipase_GDSL_2"/>
    <property type="match status" value="1"/>
</dbReference>